<feature type="coiled-coil region" evidence="1">
    <location>
        <begin position="56"/>
        <end position="83"/>
    </location>
</feature>
<accession>A0ABR2IVF6</accession>
<sequence length="415" mass="45797">MALVTLQMLSDAKGNIDLREKAIMDSRRDYEGNHNANIRWYNDNKEPLPAEKAAAAEGLLKSIKDSEDTLKRLKEDLKVKTRQYYVNEHMSKGLKAEYIKQEDTEHDGYMPLAPGVKRKLPDNPHDLVKFAKRADRGFILVNEGGTWSIPDLDKDFKKHIRASPSVPADGRGALDSIANLLVNQEGSSITHRPKQMGRILVSTPHDKQHLLDIVITCVRDLQDDTAVLVRTVVAILDGTMSSDTIPDLVASLESTFGPNELQQVYGTEAGNSMSKVLEQIGDEDHVVQTTMIMRLLHSAIVLQKYACLATALAAAVAPKFGRGKDDDRRDPIVDSAIGVCINLYCELLEVYTAEISGEAQPPNMPRLTIDYNPNNEVSGNLEIHAIKGPFAKLSKLKGVNCNLVEFLGSVGYGKN</sequence>
<evidence type="ECO:0000313" key="2">
    <source>
        <dbReference type="EMBL" id="KAK8868463.1"/>
    </source>
</evidence>
<name>A0ABR2IVF6_9PEZI</name>
<proteinExistence type="predicted"/>
<evidence type="ECO:0000256" key="1">
    <source>
        <dbReference type="SAM" id="Coils"/>
    </source>
</evidence>
<reference evidence="2 3" key="1">
    <citation type="journal article" date="2024" name="IMA Fungus">
        <title>Apiospora arundinis, a panoply of carbohydrate-active enzymes and secondary metabolites.</title>
        <authorList>
            <person name="Sorensen T."/>
            <person name="Petersen C."/>
            <person name="Muurmann A.T."/>
            <person name="Christiansen J.V."/>
            <person name="Brundto M.L."/>
            <person name="Overgaard C.K."/>
            <person name="Boysen A.T."/>
            <person name="Wollenberg R.D."/>
            <person name="Larsen T.O."/>
            <person name="Sorensen J.L."/>
            <person name="Nielsen K.L."/>
            <person name="Sondergaard T.E."/>
        </authorList>
    </citation>
    <scope>NUCLEOTIDE SEQUENCE [LARGE SCALE GENOMIC DNA]</scope>
    <source>
        <strain evidence="2 3">AAU 773</strain>
    </source>
</reference>
<keyword evidence="3" id="KW-1185">Reference proteome</keyword>
<comment type="caution">
    <text evidence="2">The sequence shown here is derived from an EMBL/GenBank/DDBJ whole genome shotgun (WGS) entry which is preliminary data.</text>
</comment>
<evidence type="ECO:0000313" key="3">
    <source>
        <dbReference type="Proteomes" id="UP001390339"/>
    </source>
</evidence>
<gene>
    <name evidence="2" type="ORF">PGQ11_007041</name>
</gene>
<dbReference type="Proteomes" id="UP001390339">
    <property type="component" value="Unassembled WGS sequence"/>
</dbReference>
<dbReference type="EMBL" id="JAPCWZ010000004">
    <property type="protein sequence ID" value="KAK8868463.1"/>
    <property type="molecule type" value="Genomic_DNA"/>
</dbReference>
<keyword evidence="1" id="KW-0175">Coiled coil</keyword>
<protein>
    <submittedName>
        <fullName evidence="2">Uncharacterized protein</fullName>
    </submittedName>
</protein>
<organism evidence="2 3">
    <name type="scientific">Apiospora arundinis</name>
    <dbReference type="NCBI Taxonomy" id="335852"/>
    <lineage>
        <taxon>Eukaryota</taxon>
        <taxon>Fungi</taxon>
        <taxon>Dikarya</taxon>
        <taxon>Ascomycota</taxon>
        <taxon>Pezizomycotina</taxon>
        <taxon>Sordariomycetes</taxon>
        <taxon>Xylariomycetidae</taxon>
        <taxon>Amphisphaeriales</taxon>
        <taxon>Apiosporaceae</taxon>
        <taxon>Apiospora</taxon>
    </lineage>
</organism>